<name>A0A3M0AM19_9GAMM</name>
<dbReference type="PANTHER" id="PTHR34388">
    <property type="entry name" value="DNA POLYMERASE III SUBUNIT DELTA"/>
    <property type="match status" value="1"/>
</dbReference>
<dbReference type="Pfam" id="PF06144">
    <property type="entry name" value="DNA_pol3_delta"/>
    <property type="match status" value="1"/>
</dbReference>
<reference evidence="12 13" key="1">
    <citation type="submission" date="2018-10" db="EMBL/GenBank/DDBJ databases">
        <title>Genomic Encyclopedia of Type Strains, Phase IV (KMG-IV): sequencing the most valuable type-strain genomes for metagenomic binning, comparative biology and taxonomic classification.</title>
        <authorList>
            <person name="Goeker M."/>
        </authorList>
    </citation>
    <scope>NUCLEOTIDE SEQUENCE [LARGE SCALE GENOMIC DNA]</scope>
    <source>
        <strain evidence="12 13">DSM 25080</strain>
    </source>
</reference>
<protein>
    <recommendedName>
        <fullName evidence="2 9">DNA polymerase III subunit delta</fullName>
        <ecNumber evidence="1 9">2.7.7.7</ecNumber>
    </recommendedName>
</protein>
<keyword evidence="3" id="KW-0808">Transferase</keyword>
<dbReference type="GO" id="GO:0009360">
    <property type="term" value="C:DNA polymerase III complex"/>
    <property type="evidence" value="ECO:0007669"/>
    <property type="project" value="UniProtKB-UniRule"/>
</dbReference>
<dbReference type="AlphaFoldDB" id="A0A3M0AM19"/>
<evidence type="ECO:0000256" key="5">
    <source>
        <dbReference type="ARBA" id="ARBA00022705"/>
    </source>
</evidence>
<dbReference type="InterPro" id="IPR008921">
    <property type="entry name" value="DNA_pol3_clamp-load_cplx_C"/>
</dbReference>
<evidence type="ECO:0000256" key="2">
    <source>
        <dbReference type="ARBA" id="ARBA00017703"/>
    </source>
</evidence>
<dbReference type="CDD" id="cd18138">
    <property type="entry name" value="HLD_clamp_pol_III_delta"/>
    <property type="match status" value="1"/>
</dbReference>
<dbReference type="SUPFAM" id="SSF48019">
    <property type="entry name" value="post-AAA+ oligomerization domain-like"/>
    <property type="match status" value="1"/>
</dbReference>
<dbReference type="EC" id="2.7.7.7" evidence="1 9"/>
<dbReference type="InterPro" id="IPR005790">
    <property type="entry name" value="DNA_polIII_delta"/>
</dbReference>
<dbReference type="SUPFAM" id="SSF52540">
    <property type="entry name" value="P-loop containing nucleoside triphosphate hydrolases"/>
    <property type="match status" value="1"/>
</dbReference>
<dbReference type="NCBIfam" id="TIGR01128">
    <property type="entry name" value="holA"/>
    <property type="match status" value="1"/>
</dbReference>
<organism evidence="12 13">
    <name type="scientific">Umboniibacter marinipuniceus</name>
    <dbReference type="NCBI Taxonomy" id="569599"/>
    <lineage>
        <taxon>Bacteria</taxon>
        <taxon>Pseudomonadati</taxon>
        <taxon>Pseudomonadota</taxon>
        <taxon>Gammaproteobacteria</taxon>
        <taxon>Cellvibrionales</taxon>
        <taxon>Cellvibrionaceae</taxon>
        <taxon>Umboniibacter</taxon>
    </lineage>
</organism>
<feature type="domain" description="DNA polymerase III delta N-terminal" evidence="10">
    <location>
        <begin position="20"/>
        <end position="134"/>
    </location>
</feature>
<gene>
    <name evidence="12" type="ORF">DFR27_1378</name>
</gene>
<dbReference type="Proteomes" id="UP000267187">
    <property type="component" value="Unassembled WGS sequence"/>
</dbReference>
<dbReference type="GO" id="GO:0003887">
    <property type="term" value="F:DNA-directed DNA polymerase activity"/>
    <property type="evidence" value="ECO:0007669"/>
    <property type="project" value="UniProtKB-UniRule"/>
</dbReference>
<dbReference type="OrthoDB" id="9770982at2"/>
<feature type="domain" description="DNA polymerase III delta subunit-like C-terminal" evidence="11">
    <location>
        <begin position="211"/>
        <end position="318"/>
    </location>
</feature>
<keyword evidence="13" id="KW-1185">Reference proteome</keyword>
<dbReference type="InterPro" id="IPR048466">
    <property type="entry name" value="DNA_pol3_delta-like_C"/>
</dbReference>
<evidence type="ECO:0000313" key="13">
    <source>
        <dbReference type="Proteomes" id="UP000267187"/>
    </source>
</evidence>
<evidence type="ECO:0000256" key="1">
    <source>
        <dbReference type="ARBA" id="ARBA00012417"/>
    </source>
</evidence>
<evidence type="ECO:0000259" key="11">
    <source>
        <dbReference type="Pfam" id="PF21694"/>
    </source>
</evidence>
<sequence>MKIQREALEKTFRSQPHGLYWISGDEPLLNIESADLIRQLAKHQGYLERERYVMEHNSDWEPIMASVGSLSLFASQKFIDIQFNAKFNDKFKAALAYLVEHRNDETLILVSTAKVESSATKAKWFKAIEQHAVHLPIWPIKSSEFKEWLSSRLKAEGVQVENDALTMLAQRTEGNLLAASQEISALKLLDHGELLTTEIVLQATADSARYDAFQLIEHALKGDINAAVRALYGLRGEGTEPIIVLSAIAANIRQLMAVKKLLVARNANDGELKRLGIFFNRVHLMREAAKRLTAASLKAALEYCASVDESIKTSQADRAWHQLEQVSLLLAGMMPEEVT</sequence>
<comment type="catalytic activity">
    <reaction evidence="8">
        <text>DNA(n) + a 2'-deoxyribonucleoside 5'-triphosphate = DNA(n+1) + diphosphate</text>
        <dbReference type="Rhea" id="RHEA:22508"/>
        <dbReference type="Rhea" id="RHEA-COMP:17339"/>
        <dbReference type="Rhea" id="RHEA-COMP:17340"/>
        <dbReference type="ChEBI" id="CHEBI:33019"/>
        <dbReference type="ChEBI" id="CHEBI:61560"/>
        <dbReference type="ChEBI" id="CHEBI:173112"/>
        <dbReference type="EC" id="2.7.7.7"/>
    </reaction>
</comment>
<dbReference type="InterPro" id="IPR027417">
    <property type="entry name" value="P-loop_NTPase"/>
</dbReference>
<keyword evidence="4" id="KW-0548">Nucleotidyltransferase</keyword>
<dbReference type="Pfam" id="PF21694">
    <property type="entry name" value="DNA_pol3_delta_C"/>
    <property type="match status" value="1"/>
</dbReference>
<evidence type="ECO:0000256" key="9">
    <source>
        <dbReference type="NCBIfam" id="TIGR01128"/>
    </source>
</evidence>
<evidence type="ECO:0000256" key="7">
    <source>
        <dbReference type="ARBA" id="ARBA00034754"/>
    </source>
</evidence>
<evidence type="ECO:0000256" key="6">
    <source>
        <dbReference type="ARBA" id="ARBA00022932"/>
    </source>
</evidence>
<comment type="caution">
    <text evidence="12">The sequence shown here is derived from an EMBL/GenBank/DDBJ whole genome shotgun (WGS) entry which is preliminary data.</text>
</comment>
<dbReference type="EMBL" id="REFJ01000003">
    <property type="protein sequence ID" value="RMA80022.1"/>
    <property type="molecule type" value="Genomic_DNA"/>
</dbReference>
<dbReference type="Gene3D" id="3.40.50.300">
    <property type="entry name" value="P-loop containing nucleotide triphosphate hydrolases"/>
    <property type="match status" value="1"/>
</dbReference>
<evidence type="ECO:0000256" key="3">
    <source>
        <dbReference type="ARBA" id="ARBA00022679"/>
    </source>
</evidence>
<comment type="similarity">
    <text evidence="7">Belongs to the DNA polymerase HolA subunit family.</text>
</comment>
<dbReference type="GO" id="GO:0003677">
    <property type="term" value="F:DNA binding"/>
    <property type="evidence" value="ECO:0007669"/>
    <property type="project" value="InterPro"/>
</dbReference>
<accession>A0A3M0AM19</accession>
<dbReference type="RefSeq" id="WP_121876711.1">
    <property type="nucleotide sequence ID" value="NZ_REFJ01000003.1"/>
</dbReference>
<evidence type="ECO:0000256" key="4">
    <source>
        <dbReference type="ARBA" id="ARBA00022695"/>
    </source>
</evidence>
<proteinExistence type="inferred from homology"/>
<keyword evidence="6" id="KW-0239">DNA-directed DNA polymerase</keyword>
<evidence type="ECO:0000259" key="10">
    <source>
        <dbReference type="Pfam" id="PF06144"/>
    </source>
</evidence>
<keyword evidence="5" id="KW-0235">DNA replication</keyword>
<evidence type="ECO:0000313" key="12">
    <source>
        <dbReference type="EMBL" id="RMA80022.1"/>
    </source>
</evidence>
<dbReference type="Gene3D" id="1.20.272.10">
    <property type="match status" value="1"/>
</dbReference>
<dbReference type="Gene3D" id="1.10.8.60">
    <property type="match status" value="1"/>
</dbReference>
<dbReference type="GO" id="GO:0006261">
    <property type="term" value="P:DNA-templated DNA replication"/>
    <property type="evidence" value="ECO:0007669"/>
    <property type="project" value="TreeGrafter"/>
</dbReference>
<dbReference type="PANTHER" id="PTHR34388:SF1">
    <property type="entry name" value="DNA POLYMERASE III SUBUNIT DELTA"/>
    <property type="match status" value="1"/>
</dbReference>
<dbReference type="InterPro" id="IPR010372">
    <property type="entry name" value="DNA_pol3_delta_N"/>
</dbReference>
<evidence type="ECO:0000256" key="8">
    <source>
        <dbReference type="ARBA" id="ARBA00049244"/>
    </source>
</evidence>